<dbReference type="EMBL" id="JASNQZ010000015">
    <property type="protein sequence ID" value="KAL0946105.1"/>
    <property type="molecule type" value="Genomic_DNA"/>
</dbReference>
<organism evidence="2 3">
    <name type="scientific">Hohenbuehelia grisea</name>
    <dbReference type="NCBI Taxonomy" id="104357"/>
    <lineage>
        <taxon>Eukaryota</taxon>
        <taxon>Fungi</taxon>
        <taxon>Dikarya</taxon>
        <taxon>Basidiomycota</taxon>
        <taxon>Agaricomycotina</taxon>
        <taxon>Agaricomycetes</taxon>
        <taxon>Agaricomycetidae</taxon>
        <taxon>Agaricales</taxon>
        <taxon>Pleurotineae</taxon>
        <taxon>Pleurotaceae</taxon>
        <taxon>Hohenbuehelia</taxon>
    </lineage>
</organism>
<dbReference type="Proteomes" id="UP001556367">
    <property type="component" value="Unassembled WGS sequence"/>
</dbReference>
<sequence>MYTNNPYAHWSHSKSTFPSSAPSVFGALPFSASPSKPAIISFYFEFNVAIFNCVITGPDNKVLYKITTDNPAPGFTIMTDAQGQAMAVVEWQAHPIVEIRGLVKKQHTARFLSLNADKSARHMEYNGKRYTWAPGTQALCLFNSAANPPEPLAQVTSGHQKVVMEMSSYAIQAGLVEVCAVSTFLLLCGRNID</sequence>
<evidence type="ECO:0000259" key="1">
    <source>
        <dbReference type="Pfam" id="PF20236"/>
    </source>
</evidence>
<keyword evidence="3" id="KW-1185">Reference proteome</keyword>
<evidence type="ECO:0000313" key="3">
    <source>
        <dbReference type="Proteomes" id="UP001556367"/>
    </source>
</evidence>
<protein>
    <recommendedName>
        <fullName evidence="1">DUF6593 domain-containing protein</fullName>
    </recommendedName>
</protein>
<dbReference type="Pfam" id="PF20236">
    <property type="entry name" value="DUF6593"/>
    <property type="match status" value="1"/>
</dbReference>
<proteinExistence type="predicted"/>
<reference evidence="3" key="1">
    <citation type="submission" date="2024-06" db="EMBL/GenBank/DDBJ databases">
        <title>Multi-omics analyses provide insights into the biosynthesis of the anticancer antibiotic pleurotin in Hohenbuehelia grisea.</title>
        <authorList>
            <person name="Weaver J.A."/>
            <person name="Alberti F."/>
        </authorList>
    </citation>
    <scope>NUCLEOTIDE SEQUENCE [LARGE SCALE GENOMIC DNA]</scope>
    <source>
        <strain evidence="3">T-177</strain>
    </source>
</reference>
<feature type="domain" description="DUF6593" evidence="1">
    <location>
        <begin position="51"/>
        <end position="166"/>
    </location>
</feature>
<comment type="caution">
    <text evidence="2">The sequence shown here is derived from an EMBL/GenBank/DDBJ whole genome shotgun (WGS) entry which is preliminary data.</text>
</comment>
<name>A0ABR3IS33_9AGAR</name>
<dbReference type="InterPro" id="IPR046528">
    <property type="entry name" value="DUF6593"/>
</dbReference>
<gene>
    <name evidence="2" type="ORF">HGRIS_012370</name>
</gene>
<accession>A0ABR3IS33</accession>
<evidence type="ECO:0000313" key="2">
    <source>
        <dbReference type="EMBL" id="KAL0946105.1"/>
    </source>
</evidence>